<dbReference type="InterPro" id="IPR013244">
    <property type="entry name" value="Sec39_domain"/>
</dbReference>
<evidence type="ECO:0000313" key="7">
    <source>
        <dbReference type="EMBL" id="OLL26027.1"/>
    </source>
</evidence>
<dbReference type="Pfam" id="PF08314">
    <property type="entry name" value="Sec39"/>
    <property type="match status" value="1"/>
</dbReference>
<evidence type="ECO:0000256" key="4">
    <source>
        <dbReference type="ARBA" id="ARBA00022927"/>
    </source>
</evidence>
<dbReference type="OMA" id="GMKRAYD"/>
<dbReference type="Proteomes" id="UP000186594">
    <property type="component" value="Unassembled WGS sequence"/>
</dbReference>
<reference evidence="7 8" key="1">
    <citation type="submission" date="2016-04" db="EMBL/GenBank/DDBJ databases">
        <title>Evolutionary innovation and constraint leading to complex multicellularity in the Ascomycota.</title>
        <authorList>
            <person name="Cisse O."/>
            <person name="Nguyen A."/>
            <person name="Hewitt D.A."/>
            <person name="Jedd G."/>
            <person name="Stajich J.E."/>
        </authorList>
    </citation>
    <scope>NUCLEOTIDE SEQUENCE [LARGE SCALE GENOMIC DNA]</scope>
    <source>
        <strain evidence="7 8">DAH-3</strain>
    </source>
</reference>
<evidence type="ECO:0000259" key="6">
    <source>
        <dbReference type="Pfam" id="PF08314"/>
    </source>
</evidence>
<accession>A0A1U7LTN5</accession>
<dbReference type="EMBL" id="LXFE01000253">
    <property type="protein sequence ID" value="OLL26027.1"/>
    <property type="molecule type" value="Genomic_DNA"/>
</dbReference>
<keyword evidence="2" id="KW-0813">Transport</keyword>
<proteinExistence type="predicted"/>
<dbReference type="PANTHER" id="PTHR40787:SF3">
    <property type="entry name" value="PROTEIN TRANSPORT PROTEIN SEC39"/>
    <property type="match status" value="1"/>
</dbReference>
<evidence type="ECO:0000256" key="3">
    <source>
        <dbReference type="ARBA" id="ARBA00022824"/>
    </source>
</evidence>
<dbReference type="AlphaFoldDB" id="A0A1U7LTN5"/>
<organism evidence="7 8">
    <name type="scientific">Neolecta irregularis (strain DAH-3)</name>
    <dbReference type="NCBI Taxonomy" id="1198029"/>
    <lineage>
        <taxon>Eukaryota</taxon>
        <taxon>Fungi</taxon>
        <taxon>Dikarya</taxon>
        <taxon>Ascomycota</taxon>
        <taxon>Taphrinomycotina</taxon>
        <taxon>Neolectales</taxon>
        <taxon>Neolectaceae</taxon>
        <taxon>Neolecta</taxon>
    </lineage>
</organism>
<gene>
    <name evidence="7" type="ORF">NEOLI_004109</name>
</gene>
<dbReference type="GO" id="GO:0015031">
    <property type="term" value="P:protein transport"/>
    <property type="evidence" value="ECO:0007669"/>
    <property type="project" value="UniProtKB-KW"/>
</dbReference>
<feature type="domain" description="Sec39" evidence="6">
    <location>
        <begin position="10"/>
        <end position="595"/>
    </location>
</feature>
<evidence type="ECO:0000256" key="1">
    <source>
        <dbReference type="ARBA" id="ARBA00004240"/>
    </source>
</evidence>
<dbReference type="PANTHER" id="PTHR40787">
    <property type="entry name" value="SECRETED PROTEIN"/>
    <property type="match status" value="1"/>
</dbReference>
<keyword evidence="5" id="KW-0732">Signal</keyword>
<comment type="caution">
    <text evidence="7">The sequence shown here is derived from an EMBL/GenBank/DDBJ whole genome shotgun (WGS) entry which is preliminary data.</text>
</comment>
<dbReference type="GO" id="GO:0005783">
    <property type="term" value="C:endoplasmic reticulum"/>
    <property type="evidence" value="ECO:0007669"/>
    <property type="project" value="UniProtKB-SubCell"/>
</dbReference>
<name>A0A1U7LTN5_NEOID</name>
<keyword evidence="8" id="KW-1185">Reference proteome</keyword>
<feature type="signal peptide" evidence="5">
    <location>
        <begin position="1"/>
        <end position="19"/>
    </location>
</feature>
<comment type="subcellular location">
    <subcellularLocation>
        <location evidence="1">Endoplasmic reticulum</location>
    </subcellularLocation>
</comment>
<protein>
    <submittedName>
        <fullName evidence="7">Protein transport protein sec39</fullName>
    </submittedName>
</protein>
<feature type="chain" id="PRO_5010575821" evidence="5">
    <location>
        <begin position="20"/>
        <end position="670"/>
    </location>
</feature>
<sequence>MAALSVQRVVLLAAHLASQSLVNPLEYLASQFPIILPKEIVYGILLQFLPESINPQDFIPLLIKLHNSQPLDSGDIEEYHLQYVSSLSDRRVAKKIARINLKITFDNFILLRCRNIDVETGLVQFASLLSDISIASENIRNWNRGIVRIVEKLVNVYEIDISIIEFETMDIDNVLAMLFQVEDNIVEIMRILVYPYLSFKDVGWDKLQNYFNRLAVRDLVQLSHWRPPKSTCSVFVGMLLTAIYASDTTEFRRLSEIQPQLISYLELEEEDIFCQIIPLEYTACTTATASSLHLLNLLLTSAQLFVDQHTIHTLGYLLQLRLSNHEDQSSALVHLIRGFRNRKNWRELRDTVTWLRSSSGVLGRLEKDYCEKQILSAMLSSHRFNEARDIYILSPNVLLSLEEVQHAIDSAFLEYFDNATSMKSTALAQKVVSLLQTPNTAYHNRLLSATQKLSTFKLQQNDISLLPVQVRLTDDPLNLISRVLQLNTRAYTQKPLLQSIMSDLDPCTSYDENILEMTIEAALSSGDFQTAYELSKQLSRMSWKSYYQIGKYPGPDNHRLEVLAKSILTCPPEILSEILDRFRNLEQLSEQRMSESEIMQQDALGSIDPVALPSNAARKEDMDFSQALKTPSIDPKLPLQSRKGIKDAVASKFTSGIGWVLGADRPDMQK</sequence>
<keyword evidence="3" id="KW-0256">Endoplasmic reticulum</keyword>
<evidence type="ECO:0000313" key="8">
    <source>
        <dbReference type="Proteomes" id="UP000186594"/>
    </source>
</evidence>
<keyword evidence="4" id="KW-0653">Protein transport</keyword>
<dbReference type="OrthoDB" id="342024at2759"/>
<evidence type="ECO:0000256" key="2">
    <source>
        <dbReference type="ARBA" id="ARBA00022448"/>
    </source>
</evidence>
<dbReference type="GO" id="GO:0006890">
    <property type="term" value="P:retrograde vesicle-mediated transport, Golgi to endoplasmic reticulum"/>
    <property type="evidence" value="ECO:0007669"/>
    <property type="project" value="InterPro"/>
</dbReference>
<evidence type="ECO:0000256" key="5">
    <source>
        <dbReference type="SAM" id="SignalP"/>
    </source>
</evidence>